<comment type="caution">
    <text evidence="2">The sequence shown here is derived from an EMBL/GenBank/DDBJ whole genome shotgun (WGS) entry which is preliminary data.</text>
</comment>
<reference evidence="2" key="1">
    <citation type="submission" date="2016-07" db="EMBL/GenBank/DDBJ databases">
        <title>Pervasive Adenine N6-methylation of Active Genes in Fungi.</title>
        <authorList>
            <consortium name="DOE Joint Genome Institute"/>
            <person name="Mondo S.J."/>
            <person name="Dannebaum R.O."/>
            <person name="Kuo R.C."/>
            <person name="Labutti K."/>
            <person name="Haridas S."/>
            <person name="Kuo A."/>
            <person name="Salamov A."/>
            <person name="Ahrendt S.R."/>
            <person name="Lipzen A."/>
            <person name="Sullivan W."/>
            <person name="Andreopoulos W.B."/>
            <person name="Clum A."/>
            <person name="Lindquist E."/>
            <person name="Daum C."/>
            <person name="Ramamoorthy G.K."/>
            <person name="Gryganskyi A."/>
            <person name="Culley D."/>
            <person name="Magnuson J.K."/>
            <person name="James T.Y."/>
            <person name="O'Malley M.A."/>
            <person name="Stajich J.E."/>
            <person name="Spatafora J.W."/>
            <person name="Visel A."/>
            <person name="Grigoriev I.V."/>
        </authorList>
    </citation>
    <scope>NUCLEOTIDE SEQUENCE [LARGE SCALE GENOMIC DNA]</scope>
    <source>
        <strain evidence="2">62-1032</strain>
    </source>
</reference>
<evidence type="ECO:0000256" key="1">
    <source>
        <dbReference type="SAM" id="Phobius"/>
    </source>
</evidence>
<keyword evidence="3" id="KW-1185">Reference proteome</keyword>
<evidence type="ECO:0000313" key="2">
    <source>
        <dbReference type="EMBL" id="ORY91687.1"/>
    </source>
</evidence>
<evidence type="ECO:0000313" key="3">
    <source>
        <dbReference type="Proteomes" id="UP000193467"/>
    </source>
</evidence>
<gene>
    <name evidence="2" type="ORF">BCR35DRAFT_298959</name>
</gene>
<sequence>MRNGRAVIFCTFIAFGGFLSAMILVRILSTLLMSYLGRERGGNQRRDVSVAVRRGSPRLTRATRFMERRPDSNASHPTFAGGRLTESCYSSCSSEWSIPSPRLCPSLFPSLFPSSARTKRLADILRD</sequence>
<keyword evidence="1" id="KW-0812">Transmembrane</keyword>
<dbReference type="InParanoid" id="A0A1Y2G2V6"/>
<protein>
    <submittedName>
        <fullName evidence="2">Uncharacterized protein</fullName>
    </submittedName>
</protein>
<accession>A0A1Y2G2V6</accession>
<organism evidence="2 3">
    <name type="scientific">Leucosporidium creatinivorum</name>
    <dbReference type="NCBI Taxonomy" id="106004"/>
    <lineage>
        <taxon>Eukaryota</taxon>
        <taxon>Fungi</taxon>
        <taxon>Dikarya</taxon>
        <taxon>Basidiomycota</taxon>
        <taxon>Pucciniomycotina</taxon>
        <taxon>Microbotryomycetes</taxon>
        <taxon>Leucosporidiales</taxon>
        <taxon>Leucosporidium</taxon>
    </lineage>
</organism>
<keyword evidence="1" id="KW-0472">Membrane</keyword>
<dbReference type="EMBL" id="MCGR01000002">
    <property type="protein sequence ID" value="ORY91687.1"/>
    <property type="molecule type" value="Genomic_DNA"/>
</dbReference>
<proteinExistence type="predicted"/>
<feature type="transmembrane region" description="Helical" evidence="1">
    <location>
        <begin position="6"/>
        <end position="36"/>
    </location>
</feature>
<keyword evidence="1" id="KW-1133">Transmembrane helix</keyword>
<dbReference type="Proteomes" id="UP000193467">
    <property type="component" value="Unassembled WGS sequence"/>
</dbReference>
<dbReference type="AlphaFoldDB" id="A0A1Y2G2V6"/>
<name>A0A1Y2G2V6_9BASI</name>